<dbReference type="AlphaFoldDB" id="A0A9D1N0M8"/>
<reference evidence="1" key="2">
    <citation type="journal article" date="2021" name="PeerJ">
        <title>Extensive microbial diversity within the chicken gut microbiome revealed by metagenomics and culture.</title>
        <authorList>
            <person name="Gilroy R."/>
            <person name="Ravi A."/>
            <person name="Getino M."/>
            <person name="Pursley I."/>
            <person name="Horton D.L."/>
            <person name="Alikhan N.F."/>
            <person name="Baker D."/>
            <person name="Gharbi K."/>
            <person name="Hall N."/>
            <person name="Watson M."/>
            <person name="Adriaenssens E.M."/>
            <person name="Foster-Nyarko E."/>
            <person name="Jarju S."/>
            <person name="Secka A."/>
            <person name="Antonio M."/>
            <person name="Oren A."/>
            <person name="Chaudhuri R.R."/>
            <person name="La Ragione R."/>
            <person name="Hildebrand F."/>
            <person name="Pallen M.J."/>
        </authorList>
    </citation>
    <scope>NUCLEOTIDE SEQUENCE</scope>
    <source>
        <strain evidence="1">CHK154-7741</strain>
    </source>
</reference>
<sequence length="278" mass="32924">MTEITTDKEQEYCLTFNAMTEFLRSLGLTVKTNTKARGHQGFFLKNRIDISASIPYKRKIEVLIHEFTHYIHAKIDPEVFKNHGTLESLFPGADIKKIQTEMLAVTRFVDTNKSFNILNARRNEILEQIKQTDKKIKSIYPDFKRSYAYPKFEKIIKKTDAKYLLRYDKVRVKTMFTGKTKDYSIKTVEEDFPQFEESVHQYIRLKAQQRALKRVASRISRLNSYYNRPTELFARFVEGLFIDTNMVSEIAPYTYLVFCKELAMNRYLELADFINKFF</sequence>
<evidence type="ECO:0000313" key="2">
    <source>
        <dbReference type="Proteomes" id="UP000886748"/>
    </source>
</evidence>
<reference evidence="1" key="1">
    <citation type="submission" date="2020-10" db="EMBL/GenBank/DDBJ databases">
        <authorList>
            <person name="Gilroy R."/>
        </authorList>
    </citation>
    <scope>NUCLEOTIDE SEQUENCE</scope>
    <source>
        <strain evidence="1">CHK154-7741</strain>
    </source>
</reference>
<organism evidence="1 2">
    <name type="scientific">Candidatus Limenecus avicola</name>
    <dbReference type="NCBI Taxonomy" id="2840847"/>
    <lineage>
        <taxon>Bacteria</taxon>
        <taxon>Bacillati</taxon>
        <taxon>Bacillota</taxon>
        <taxon>Clostridia</taxon>
        <taxon>Eubacteriales</taxon>
        <taxon>Clostridiaceae</taxon>
        <taxon>Clostridiaceae incertae sedis</taxon>
        <taxon>Candidatus Limenecus</taxon>
    </lineage>
</organism>
<proteinExistence type="predicted"/>
<name>A0A9D1N0M8_9CLOT</name>
<comment type="caution">
    <text evidence="1">The sequence shown here is derived from an EMBL/GenBank/DDBJ whole genome shotgun (WGS) entry which is preliminary data.</text>
</comment>
<protein>
    <submittedName>
        <fullName evidence="1">Uncharacterized protein</fullName>
    </submittedName>
</protein>
<gene>
    <name evidence="1" type="ORF">IAD26_07095</name>
</gene>
<accession>A0A9D1N0M8</accession>
<dbReference type="EMBL" id="DVOD01000052">
    <property type="protein sequence ID" value="HIU92880.1"/>
    <property type="molecule type" value="Genomic_DNA"/>
</dbReference>
<evidence type="ECO:0000313" key="1">
    <source>
        <dbReference type="EMBL" id="HIU92880.1"/>
    </source>
</evidence>
<dbReference type="Proteomes" id="UP000886748">
    <property type="component" value="Unassembled WGS sequence"/>
</dbReference>